<sequence>MKKRRMMFIPELNPKSFVFFFERGNSGASWSIRDYSIRNRVKEYGPQDFPWNADDVCLKAEQSFDAPTHQTGDLAFWHQHTSECNARYLGSVDIIPSAMAAVAFAPVSATVRVVGVPPNKSIPILNLEQLQDLPKGRKAQDMDRILHSSNSEDWTTWNFFQILFKQFPIGWWGHIVSAARRRNSDLDFPFDDRFLPASRFWISVRSPSTYEARSRARMLASDNPAWISRAQLPDPVEGSSEIDISFEHDKFVVFIEAKLGSDISMFTSHDPQRNQIARNIDCLIEKAGDRMPIFWLLVRDDEPARAYVQLMNAYKRDPLLLARDLPHRDGETLNHIARNLTVLLWSDFYELVCNPGIDPEVNAVKQELERRIVGCLTPA</sequence>
<reference evidence="1" key="1">
    <citation type="journal article" date="2020" name="mSystems">
        <title>Genome- and Community-Level Interaction Insights into Carbon Utilization and Element Cycling Functions of Hydrothermarchaeota in Hydrothermal Sediment.</title>
        <authorList>
            <person name="Zhou Z."/>
            <person name="Liu Y."/>
            <person name="Xu W."/>
            <person name="Pan J."/>
            <person name="Luo Z.H."/>
            <person name="Li M."/>
        </authorList>
    </citation>
    <scope>NUCLEOTIDE SEQUENCE [LARGE SCALE GENOMIC DNA]</scope>
    <source>
        <strain evidence="1">SpSt-855</strain>
    </source>
</reference>
<dbReference type="EMBL" id="DTKL01000071">
    <property type="protein sequence ID" value="HGY95228.1"/>
    <property type="molecule type" value="Genomic_DNA"/>
</dbReference>
<protein>
    <submittedName>
        <fullName evidence="1">Uncharacterized protein</fullName>
    </submittedName>
</protein>
<name>A0A7V4XU54_9BACT</name>
<dbReference type="AlphaFoldDB" id="A0A7V4XU54"/>
<evidence type="ECO:0000313" key="1">
    <source>
        <dbReference type="EMBL" id="HGY95228.1"/>
    </source>
</evidence>
<proteinExistence type="predicted"/>
<accession>A0A7V4XU54</accession>
<gene>
    <name evidence="1" type="ORF">ENW50_11175</name>
</gene>
<organism evidence="1">
    <name type="scientific">Acidobacterium capsulatum</name>
    <dbReference type="NCBI Taxonomy" id="33075"/>
    <lineage>
        <taxon>Bacteria</taxon>
        <taxon>Pseudomonadati</taxon>
        <taxon>Acidobacteriota</taxon>
        <taxon>Terriglobia</taxon>
        <taxon>Terriglobales</taxon>
        <taxon>Acidobacteriaceae</taxon>
        <taxon>Acidobacterium</taxon>
    </lineage>
</organism>
<comment type="caution">
    <text evidence="1">The sequence shown here is derived from an EMBL/GenBank/DDBJ whole genome shotgun (WGS) entry which is preliminary data.</text>
</comment>